<dbReference type="EMBL" id="RWGY01000026">
    <property type="protein sequence ID" value="TVU22451.1"/>
    <property type="molecule type" value="Genomic_DNA"/>
</dbReference>
<feature type="non-terminal residue" evidence="2">
    <location>
        <position position="1"/>
    </location>
</feature>
<name>A0A5J9UGS3_9POAL</name>
<dbReference type="AlphaFoldDB" id="A0A5J9UGS3"/>
<evidence type="ECO:0000256" key="1">
    <source>
        <dbReference type="SAM" id="MobiDB-lite"/>
    </source>
</evidence>
<gene>
    <name evidence="2" type="ORF">EJB05_32148</name>
</gene>
<feature type="region of interest" description="Disordered" evidence="1">
    <location>
        <begin position="103"/>
        <end position="125"/>
    </location>
</feature>
<proteinExistence type="predicted"/>
<protein>
    <submittedName>
        <fullName evidence="2">Uncharacterized protein</fullName>
    </submittedName>
</protein>
<accession>A0A5J9UGS3</accession>
<dbReference type="Gene3D" id="2.40.10.120">
    <property type="match status" value="1"/>
</dbReference>
<sequence length="462" mass="51697">LGPRLAPVQPTHSAASNPFFPHPLQSLNSRRRGRWYQYPLDSRARRRRPDAGATPSRPPPPVPSSLPRLHLHGGAVRSAADLWVGPLAAGHLPPFLPGHPLLQLPARPTRQPPPPAFWTSATASTFRHQPQPSLVLIRGRDINPSLPSSSSAFLWHRMLAIVVNYNVVQDERIEVEILSLSRDDMSRIRGAVSPSVVSVWEETVDGGGKKCVMSCRSGFVFKRIDDRCIVITLSKGLVTLKRTKKFAERKIFVRDVHGSTFEGSAVYDHENESNLAAVVVCGLNNAPMVDVLWSEIEAQPGDAVVHVGTFNKDKTELNFSSGMVGLIGHTSEYKDRQFSRFSHGCSRKLYLVGAPVFNLGNQLVGLNFSQKKEKDLFFAMDLAQLEVELEILFGCDIECGCVFLMQVKSLPYCVSQRLRRCETNRWTCKQPHNKEKKEKKDAIMASKQNMLNRYTRARLEDC</sequence>
<comment type="caution">
    <text evidence="2">The sequence shown here is derived from an EMBL/GenBank/DDBJ whole genome shotgun (WGS) entry which is preliminary data.</text>
</comment>
<keyword evidence="3" id="KW-1185">Reference proteome</keyword>
<feature type="region of interest" description="Disordered" evidence="1">
    <location>
        <begin position="1"/>
        <end position="69"/>
    </location>
</feature>
<evidence type="ECO:0000313" key="2">
    <source>
        <dbReference type="EMBL" id="TVU22451.1"/>
    </source>
</evidence>
<dbReference type="Proteomes" id="UP000324897">
    <property type="component" value="Unassembled WGS sequence"/>
</dbReference>
<evidence type="ECO:0000313" key="3">
    <source>
        <dbReference type="Proteomes" id="UP000324897"/>
    </source>
</evidence>
<organism evidence="2 3">
    <name type="scientific">Eragrostis curvula</name>
    <name type="common">weeping love grass</name>
    <dbReference type="NCBI Taxonomy" id="38414"/>
    <lineage>
        <taxon>Eukaryota</taxon>
        <taxon>Viridiplantae</taxon>
        <taxon>Streptophyta</taxon>
        <taxon>Embryophyta</taxon>
        <taxon>Tracheophyta</taxon>
        <taxon>Spermatophyta</taxon>
        <taxon>Magnoliopsida</taxon>
        <taxon>Liliopsida</taxon>
        <taxon>Poales</taxon>
        <taxon>Poaceae</taxon>
        <taxon>PACMAD clade</taxon>
        <taxon>Chloridoideae</taxon>
        <taxon>Eragrostideae</taxon>
        <taxon>Eragrostidinae</taxon>
        <taxon>Eragrostis</taxon>
    </lineage>
</organism>
<reference evidence="2 3" key="1">
    <citation type="journal article" date="2019" name="Sci. Rep.">
        <title>A high-quality genome of Eragrostis curvula grass provides insights into Poaceae evolution and supports new strategies to enhance forage quality.</title>
        <authorList>
            <person name="Carballo J."/>
            <person name="Santos B.A.C.M."/>
            <person name="Zappacosta D."/>
            <person name="Garbus I."/>
            <person name="Selva J.P."/>
            <person name="Gallo C.A."/>
            <person name="Diaz A."/>
            <person name="Albertini E."/>
            <person name="Caccamo M."/>
            <person name="Echenique V."/>
        </authorList>
    </citation>
    <scope>NUCLEOTIDE SEQUENCE [LARGE SCALE GENOMIC DNA]</scope>
    <source>
        <strain evidence="3">cv. Victoria</strain>
        <tissue evidence="2">Leaf</tissue>
    </source>
</reference>